<keyword evidence="3" id="KW-0813">Transport</keyword>
<dbReference type="Gene3D" id="1.50.40.10">
    <property type="entry name" value="Mitochondrial carrier domain"/>
    <property type="match status" value="1"/>
</dbReference>
<sequence>MSGEPPGDAAGLDAFGLETTSSGSAQAAIARTASRSLALYFARPVRLFRPAKVNGWQTLRNLATQQGEVLSSRYLVSLIKLQGVAIIPKHFIPPMLVNAGLGTVLWTAYGETGSALEPVLAAQSISNSAASGAVAGLCQAVVAAPAENVRLLLEQGFHGHSWSCAWKEVFRDKLAISPKGAQQLSEIHQLRNWMHDVGQMAGRGWEGWGWGCAKDAVGFAAFFSIFEISRRAGVYAKIMTQSWFVQTDTAARVKTQLPAIANGVTLITGGVFAGLAYEYSCRPFEIARRIIYLERLERPDTAYRILGKRIATEGLGSLFQSDILPHVHSTGPPSKWAKVYRTIGRVGPWGIGFLVWEAYGSGGLS</sequence>
<comment type="subcellular location">
    <subcellularLocation>
        <location evidence="1">Mitochondrion membrane</location>
        <topology evidence="1">Multi-pass membrane protein</topology>
    </subcellularLocation>
</comment>
<evidence type="ECO:0000256" key="3">
    <source>
        <dbReference type="ARBA" id="ARBA00022448"/>
    </source>
</evidence>
<evidence type="ECO:0000313" key="9">
    <source>
        <dbReference type="EMBL" id="KAF9532312.1"/>
    </source>
</evidence>
<dbReference type="AlphaFoldDB" id="A0A9P6ENM4"/>
<keyword evidence="7" id="KW-0496">Mitochondrion</keyword>
<evidence type="ECO:0000313" key="10">
    <source>
        <dbReference type="Proteomes" id="UP000807306"/>
    </source>
</evidence>
<gene>
    <name evidence="9" type="ORF">CPB83DRAFT_847633</name>
</gene>
<dbReference type="Proteomes" id="UP000807306">
    <property type="component" value="Unassembled WGS sequence"/>
</dbReference>
<evidence type="ECO:0000256" key="1">
    <source>
        <dbReference type="ARBA" id="ARBA00004225"/>
    </source>
</evidence>
<dbReference type="GO" id="GO:1990575">
    <property type="term" value="P:mitochondrial L-ornithine transmembrane transport"/>
    <property type="evidence" value="ECO:0007669"/>
    <property type="project" value="TreeGrafter"/>
</dbReference>
<reference evidence="9" key="1">
    <citation type="submission" date="2020-11" db="EMBL/GenBank/DDBJ databases">
        <authorList>
            <consortium name="DOE Joint Genome Institute"/>
            <person name="Ahrendt S."/>
            <person name="Riley R."/>
            <person name="Andreopoulos W."/>
            <person name="Labutti K."/>
            <person name="Pangilinan J."/>
            <person name="Ruiz-Duenas F.J."/>
            <person name="Barrasa J.M."/>
            <person name="Sanchez-Garcia M."/>
            <person name="Camarero S."/>
            <person name="Miyauchi S."/>
            <person name="Serrano A."/>
            <person name="Linde D."/>
            <person name="Babiker R."/>
            <person name="Drula E."/>
            <person name="Ayuso-Fernandez I."/>
            <person name="Pacheco R."/>
            <person name="Padilla G."/>
            <person name="Ferreira P."/>
            <person name="Barriuso J."/>
            <person name="Kellner H."/>
            <person name="Castanera R."/>
            <person name="Alfaro M."/>
            <person name="Ramirez L."/>
            <person name="Pisabarro A.G."/>
            <person name="Kuo A."/>
            <person name="Tritt A."/>
            <person name="Lipzen A."/>
            <person name="He G."/>
            <person name="Yan M."/>
            <person name="Ng V."/>
            <person name="Cullen D."/>
            <person name="Martin F."/>
            <person name="Rosso M.-N."/>
            <person name="Henrissat B."/>
            <person name="Hibbett D."/>
            <person name="Martinez A.T."/>
            <person name="Grigoriev I.V."/>
        </authorList>
    </citation>
    <scope>NUCLEOTIDE SEQUENCE</scope>
    <source>
        <strain evidence="9">CBS 506.95</strain>
    </source>
</reference>
<evidence type="ECO:0000256" key="6">
    <source>
        <dbReference type="ARBA" id="ARBA00022989"/>
    </source>
</evidence>
<dbReference type="EMBL" id="MU157832">
    <property type="protein sequence ID" value="KAF9532312.1"/>
    <property type="molecule type" value="Genomic_DNA"/>
</dbReference>
<dbReference type="GO" id="GO:0000064">
    <property type="term" value="F:L-ornithine transmembrane transporter activity"/>
    <property type="evidence" value="ECO:0007669"/>
    <property type="project" value="TreeGrafter"/>
</dbReference>
<keyword evidence="4" id="KW-0812">Transmembrane</keyword>
<evidence type="ECO:0000256" key="5">
    <source>
        <dbReference type="ARBA" id="ARBA00022737"/>
    </source>
</evidence>
<evidence type="ECO:0000256" key="8">
    <source>
        <dbReference type="ARBA" id="ARBA00023136"/>
    </source>
</evidence>
<dbReference type="SUPFAM" id="SSF103506">
    <property type="entry name" value="Mitochondrial carrier"/>
    <property type="match status" value="1"/>
</dbReference>
<protein>
    <recommendedName>
        <fullName evidence="11">Mitochondrial carrier</fullName>
    </recommendedName>
</protein>
<dbReference type="InterPro" id="IPR050567">
    <property type="entry name" value="Mitochondrial_Carrier"/>
</dbReference>
<evidence type="ECO:0008006" key="11">
    <source>
        <dbReference type="Google" id="ProtNLM"/>
    </source>
</evidence>
<dbReference type="OrthoDB" id="3364892at2759"/>
<name>A0A9P6ENM4_9AGAR</name>
<dbReference type="InterPro" id="IPR023395">
    <property type="entry name" value="MCP_dom_sf"/>
</dbReference>
<evidence type="ECO:0000256" key="2">
    <source>
        <dbReference type="ARBA" id="ARBA00006375"/>
    </source>
</evidence>
<organism evidence="9 10">
    <name type="scientific">Crepidotus variabilis</name>
    <dbReference type="NCBI Taxonomy" id="179855"/>
    <lineage>
        <taxon>Eukaryota</taxon>
        <taxon>Fungi</taxon>
        <taxon>Dikarya</taxon>
        <taxon>Basidiomycota</taxon>
        <taxon>Agaricomycotina</taxon>
        <taxon>Agaricomycetes</taxon>
        <taxon>Agaricomycetidae</taxon>
        <taxon>Agaricales</taxon>
        <taxon>Agaricineae</taxon>
        <taxon>Crepidotaceae</taxon>
        <taxon>Crepidotus</taxon>
    </lineage>
</organism>
<accession>A0A9P6ENM4</accession>
<proteinExistence type="inferred from homology"/>
<comment type="caution">
    <text evidence="9">The sequence shown here is derived from an EMBL/GenBank/DDBJ whole genome shotgun (WGS) entry which is preliminary data.</text>
</comment>
<keyword evidence="5" id="KW-0677">Repeat</keyword>
<evidence type="ECO:0000256" key="4">
    <source>
        <dbReference type="ARBA" id="ARBA00022692"/>
    </source>
</evidence>
<dbReference type="PANTHER" id="PTHR45624:SF52">
    <property type="entry name" value="MITOCHONDRIAL CARRIER"/>
    <property type="match status" value="1"/>
</dbReference>
<keyword evidence="6" id="KW-1133">Transmembrane helix</keyword>
<keyword evidence="8" id="KW-0472">Membrane</keyword>
<keyword evidence="10" id="KW-1185">Reference proteome</keyword>
<evidence type="ECO:0000256" key="7">
    <source>
        <dbReference type="ARBA" id="ARBA00023128"/>
    </source>
</evidence>
<dbReference type="PANTHER" id="PTHR45624">
    <property type="entry name" value="MITOCHONDRIAL BASIC AMINO ACIDS TRANSPORTER-RELATED"/>
    <property type="match status" value="1"/>
</dbReference>
<comment type="similarity">
    <text evidence="2">Belongs to the mitochondrial carrier (TC 2.A.29) family.</text>
</comment>
<dbReference type="GO" id="GO:0031966">
    <property type="term" value="C:mitochondrial membrane"/>
    <property type="evidence" value="ECO:0007669"/>
    <property type="project" value="UniProtKB-SubCell"/>
</dbReference>